<feature type="compositionally biased region" description="Basic residues" evidence="1">
    <location>
        <begin position="68"/>
        <end position="101"/>
    </location>
</feature>
<sequence>MHAAHRVAHKDHRHRGQRRTRKRFIPCRGQRRRAAAAAAHTLLKPRTRAGGARKDGGTMHETNGRAMQARRRNREARRTTHGGRKRPQKPPRRTTPRCRRMLKTDAAPYQRAQRLPATATTGGGVEAVPASGFHHRRRAATTTPPNPGTSGDGEACSSRQVDSQPRPHAPNAPIHSFSAADDLLTAFRHSLHFPSPSRRAIPTRHIFRRGRRGMGPLEDPTELIPEGLTGPDRISAALTQAEATISDIQSSRGSTIHSLRGSVSVVHSLCISIVTPTFLDKRKFFRITRTSSSIRTTSDSGFTLTLGIDARLATSSFGFLGTVDENRQVNAVPIVLMSHQSVDEPACKRSDQ</sequence>
<protein>
    <submittedName>
        <fullName evidence="2">Uncharacterized protein</fullName>
    </submittedName>
</protein>
<evidence type="ECO:0000313" key="3">
    <source>
        <dbReference type="Proteomes" id="UP001219525"/>
    </source>
</evidence>
<comment type="caution">
    <text evidence="2">The sequence shown here is derived from an EMBL/GenBank/DDBJ whole genome shotgun (WGS) entry which is preliminary data.</text>
</comment>
<feature type="region of interest" description="Disordered" evidence="1">
    <location>
        <begin position="1"/>
        <end position="175"/>
    </location>
</feature>
<name>A0AAD6VCM9_9AGAR</name>
<proteinExistence type="predicted"/>
<dbReference type="Proteomes" id="UP001219525">
    <property type="component" value="Unassembled WGS sequence"/>
</dbReference>
<reference evidence="2" key="1">
    <citation type="submission" date="2023-03" db="EMBL/GenBank/DDBJ databases">
        <title>Massive genome expansion in bonnet fungi (Mycena s.s.) driven by repeated elements and novel gene families across ecological guilds.</title>
        <authorList>
            <consortium name="Lawrence Berkeley National Laboratory"/>
            <person name="Harder C.B."/>
            <person name="Miyauchi S."/>
            <person name="Viragh M."/>
            <person name="Kuo A."/>
            <person name="Thoen E."/>
            <person name="Andreopoulos B."/>
            <person name="Lu D."/>
            <person name="Skrede I."/>
            <person name="Drula E."/>
            <person name="Henrissat B."/>
            <person name="Morin E."/>
            <person name="Kohler A."/>
            <person name="Barry K."/>
            <person name="LaButti K."/>
            <person name="Morin E."/>
            <person name="Salamov A."/>
            <person name="Lipzen A."/>
            <person name="Mereny Z."/>
            <person name="Hegedus B."/>
            <person name="Baldrian P."/>
            <person name="Stursova M."/>
            <person name="Weitz H."/>
            <person name="Taylor A."/>
            <person name="Grigoriev I.V."/>
            <person name="Nagy L.G."/>
            <person name="Martin F."/>
            <person name="Kauserud H."/>
        </authorList>
    </citation>
    <scope>NUCLEOTIDE SEQUENCE</scope>
    <source>
        <strain evidence="2">9144</strain>
    </source>
</reference>
<organism evidence="2 3">
    <name type="scientific">Mycena pura</name>
    <dbReference type="NCBI Taxonomy" id="153505"/>
    <lineage>
        <taxon>Eukaryota</taxon>
        <taxon>Fungi</taxon>
        <taxon>Dikarya</taxon>
        <taxon>Basidiomycota</taxon>
        <taxon>Agaricomycotina</taxon>
        <taxon>Agaricomycetes</taxon>
        <taxon>Agaricomycetidae</taxon>
        <taxon>Agaricales</taxon>
        <taxon>Marasmiineae</taxon>
        <taxon>Mycenaceae</taxon>
        <taxon>Mycena</taxon>
    </lineage>
</organism>
<dbReference type="EMBL" id="JARJCW010000034">
    <property type="protein sequence ID" value="KAJ7208331.1"/>
    <property type="molecule type" value="Genomic_DNA"/>
</dbReference>
<keyword evidence="3" id="KW-1185">Reference proteome</keyword>
<evidence type="ECO:0000313" key="2">
    <source>
        <dbReference type="EMBL" id="KAJ7208331.1"/>
    </source>
</evidence>
<evidence type="ECO:0000256" key="1">
    <source>
        <dbReference type="SAM" id="MobiDB-lite"/>
    </source>
</evidence>
<dbReference type="AlphaFoldDB" id="A0AAD6VCM9"/>
<feature type="compositionally biased region" description="Basic residues" evidence="1">
    <location>
        <begin position="1"/>
        <end position="34"/>
    </location>
</feature>
<accession>A0AAD6VCM9</accession>
<gene>
    <name evidence="2" type="ORF">GGX14DRAFT_634047</name>
</gene>